<comment type="caution">
    <text evidence="9">The sequence shown here is derived from an EMBL/GenBank/DDBJ whole genome shotgun (WGS) entry which is preliminary data.</text>
</comment>
<name>A0A917IX27_9BACT</name>
<keyword evidence="2 7" id="KW-0813">Transport</keyword>
<keyword evidence="3 7" id="KW-1134">Transmembrane beta strand</keyword>
<protein>
    <submittedName>
        <fullName evidence="9">SusC/RagA family TonB-linked outer membrane protein</fullName>
    </submittedName>
</protein>
<dbReference type="Gene3D" id="2.170.130.10">
    <property type="entry name" value="TonB-dependent receptor, plug domain"/>
    <property type="match status" value="1"/>
</dbReference>
<evidence type="ECO:0000259" key="8">
    <source>
        <dbReference type="Pfam" id="PF07715"/>
    </source>
</evidence>
<feature type="domain" description="TonB-dependent receptor plug" evidence="8">
    <location>
        <begin position="180"/>
        <end position="279"/>
    </location>
</feature>
<dbReference type="SUPFAM" id="SSF56935">
    <property type="entry name" value="Porins"/>
    <property type="match status" value="1"/>
</dbReference>
<proteinExistence type="inferred from homology"/>
<comment type="similarity">
    <text evidence="7">Belongs to the TonB-dependent receptor family.</text>
</comment>
<keyword evidence="6 7" id="KW-0998">Cell outer membrane</keyword>
<gene>
    <name evidence="9" type="ORF">GCM10011379_16000</name>
</gene>
<keyword evidence="10" id="KW-1185">Reference proteome</keyword>
<keyword evidence="4 7" id="KW-0812">Transmembrane</keyword>
<accession>A0A917IX27</accession>
<evidence type="ECO:0000313" key="9">
    <source>
        <dbReference type="EMBL" id="GGH64209.1"/>
    </source>
</evidence>
<organism evidence="9 10">
    <name type="scientific">Filimonas zeae</name>
    <dbReference type="NCBI Taxonomy" id="1737353"/>
    <lineage>
        <taxon>Bacteria</taxon>
        <taxon>Pseudomonadati</taxon>
        <taxon>Bacteroidota</taxon>
        <taxon>Chitinophagia</taxon>
        <taxon>Chitinophagales</taxon>
        <taxon>Chitinophagaceae</taxon>
        <taxon>Filimonas</taxon>
    </lineage>
</organism>
<dbReference type="NCBIfam" id="TIGR04056">
    <property type="entry name" value="OMP_RagA_SusC"/>
    <property type="match status" value="1"/>
</dbReference>
<dbReference type="InterPro" id="IPR008969">
    <property type="entry name" value="CarboxyPept-like_regulatory"/>
</dbReference>
<dbReference type="PROSITE" id="PS52016">
    <property type="entry name" value="TONB_DEPENDENT_REC_3"/>
    <property type="match status" value="1"/>
</dbReference>
<dbReference type="Gene3D" id="2.60.40.1120">
    <property type="entry name" value="Carboxypeptidase-like, regulatory domain"/>
    <property type="match status" value="1"/>
</dbReference>
<evidence type="ECO:0000313" key="10">
    <source>
        <dbReference type="Proteomes" id="UP000627292"/>
    </source>
</evidence>
<evidence type="ECO:0000256" key="2">
    <source>
        <dbReference type="ARBA" id="ARBA00022448"/>
    </source>
</evidence>
<dbReference type="GO" id="GO:0009279">
    <property type="term" value="C:cell outer membrane"/>
    <property type="evidence" value="ECO:0007669"/>
    <property type="project" value="UniProtKB-SubCell"/>
</dbReference>
<dbReference type="Proteomes" id="UP000627292">
    <property type="component" value="Unassembled WGS sequence"/>
</dbReference>
<dbReference type="EMBL" id="BMIB01000002">
    <property type="protein sequence ID" value="GGH64209.1"/>
    <property type="molecule type" value="Genomic_DNA"/>
</dbReference>
<dbReference type="InterPro" id="IPR023996">
    <property type="entry name" value="TonB-dep_OMP_SusC/RagA"/>
</dbReference>
<dbReference type="InterPro" id="IPR023997">
    <property type="entry name" value="TonB-dep_OMP_SusC/RagA_CS"/>
</dbReference>
<reference evidence="9" key="1">
    <citation type="journal article" date="2014" name="Int. J. Syst. Evol. Microbiol.">
        <title>Complete genome sequence of Corynebacterium casei LMG S-19264T (=DSM 44701T), isolated from a smear-ripened cheese.</title>
        <authorList>
            <consortium name="US DOE Joint Genome Institute (JGI-PGF)"/>
            <person name="Walter F."/>
            <person name="Albersmeier A."/>
            <person name="Kalinowski J."/>
            <person name="Ruckert C."/>
        </authorList>
    </citation>
    <scope>NUCLEOTIDE SEQUENCE</scope>
    <source>
        <strain evidence="9">CGMCC 1.15290</strain>
    </source>
</reference>
<sequence>MPLQKVFAAIEAQAGYSVSGNMALLKAVKPVTVAVRNMPVDELLNLVLENQQIGFHIDGKDIVLYRKQAQADMSAAVFQAPPPPVLIKGAVVDAAGKVLAGAAIRVKGRNASAVSDEQGYFTIEANIGEVLVVSYIGYTSTEHTLTGTRNVVIALAQQVTAIEEVAVSVNTGYQSIPRERATGSYAILGTGKIENKLRPDLRAALEGQVAGLVLSKDGSIEMRGVSTFNSGDRSPLIIVDGYPITGGLESINIDAVQSVTVLKDAVAASIYGTRSSNGVIVVTTKQGRKGELNIGYRATGGMVLKPDLNYLARASAADYVDAEMELYEQDANSYLTRYHAYGYLSRVNYLMLARSQGWIPEADVDAEIAKLKSNDGLGQLEKHLFRNQLSQQHNISISGGSDKSQVAASAKFISNRGNTLYTHDNRVIFDIRNDWKPVKGVTVRLLSNINYTTSAEPARSVTSMLEYYSNLLLHPYDLVVDPATGQHQDIFATNPLKISRYGAIAGLKPMQYNPLNDLGQEMTRNQNLQLRLGGSINVQIVNGLNVEAGGTWIRGNGFSRSVYSQQSYQMRMAFNDATSATNPSKHYIPDGDMIQESRSVNQAYTLRTQVNFNRTYGKHSIIAIAGAELSRYVNDDNTYPTRFGYNDQAGTFATFNYADYNAGLYNADMLRMHPLAPVNIGSYRYRDDRFTSWYANASYEFDRRFLVSGSMRLDLTNFFGTNPDYRYKPLWSAGGTYKLSNEKFFHINWMNKLYLRGSYGLNGNISLNAGPFLIVTPGTFNSLTGDIAYSITSPPNNSLRWEKTLTTNLGADMAFANSRVNLSVDYYLRKSKDLLSPDFIDPTIGYTSLQRNVGRINNKGLEVLLEGDVLRRKDFTWKLSGTMAYNNNTVQEFNVNYQYGSDFMTSVNRKGYAANALFSYRNAGLDENGNPVYLNSKGQKVDGGDILADDVVYSGTLRPKFTYGLTNTFRYKNVDIAFMVIAKTGNVMRKWAYDGGNISHEDVAKRWRKPGDENNTIYPMLSAFSMNSFYFPMSDVFAEDAAFLKLRDASVTYHFNRSWLKQAGIKEASVIVQGRNLLMLTRNSGKRDPEGVELENPGSQQAELGFTPFRPMPEFYLGLRVDF</sequence>
<dbReference type="NCBIfam" id="TIGR04057">
    <property type="entry name" value="SusC_RagA_signa"/>
    <property type="match status" value="1"/>
</dbReference>
<dbReference type="Pfam" id="PF07715">
    <property type="entry name" value="Plug"/>
    <property type="match status" value="1"/>
</dbReference>
<evidence type="ECO:0000256" key="1">
    <source>
        <dbReference type="ARBA" id="ARBA00004571"/>
    </source>
</evidence>
<evidence type="ECO:0000256" key="7">
    <source>
        <dbReference type="PROSITE-ProRule" id="PRU01360"/>
    </source>
</evidence>
<dbReference type="SUPFAM" id="SSF49464">
    <property type="entry name" value="Carboxypeptidase regulatory domain-like"/>
    <property type="match status" value="1"/>
</dbReference>
<dbReference type="InterPro" id="IPR012910">
    <property type="entry name" value="Plug_dom"/>
</dbReference>
<evidence type="ECO:0000256" key="5">
    <source>
        <dbReference type="ARBA" id="ARBA00023136"/>
    </source>
</evidence>
<dbReference type="InterPro" id="IPR039426">
    <property type="entry name" value="TonB-dep_rcpt-like"/>
</dbReference>
<evidence type="ECO:0000256" key="6">
    <source>
        <dbReference type="ARBA" id="ARBA00023237"/>
    </source>
</evidence>
<dbReference type="AlphaFoldDB" id="A0A917IX27"/>
<evidence type="ECO:0000256" key="3">
    <source>
        <dbReference type="ARBA" id="ARBA00022452"/>
    </source>
</evidence>
<keyword evidence="5 7" id="KW-0472">Membrane</keyword>
<dbReference type="InterPro" id="IPR036942">
    <property type="entry name" value="Beta-barrel_TonB_sf"/>
</dbReference>
<reference evidence="9" key="2">
    <citation type="submission" date="2020-09" db="EMBL/GenBank/DDBJ databases">
        <authorList>
            <person name="Sun Q."/>
            <person name="Zhou Y."/>
        </authorList>
    </citation>
    <scope>NUCLEOTIDE SEQUENCE</scope>
    <source>
        <strain evidence="9">CGMCC 1.15290</strain>
    </source>
</reference>
<dbReference type="Pfam" id="PF13715">
    <property type="entry name" value="CarbopepD_reg_2"/>
    <property type="match status" value="1"/>
</dbReference>
<evidence type="ECO:0000256" key="4">
    <source>
        <dbReference type="ARBA" id="ARBA00022692"/>
    </source>
</evidence>
<comment type="subcellular location">
    <subcellularLocation>
        <location evidence="1 7">Cell outer membrane</location>
        <topology evidence="1 7">Multi-pass membrane protein</topology>
    </subcellularLocation>
</comment>
<dbReference type="Gene3D" id="2.40.170.20">
    <property type="entry name" value="TonB-dependent receptor, beta-barrel domain"/>
    <property type="match status" value="1"/>
</dbReference>
<dbReference type="InterPro" id="IPR037066">
    <property type="entry name" value="Plug_dom_sf"/>
</dbReference>